<dbReference type="Proteomes" id="UP000823399">
    <property type="component" value="Unassembled WGS sequence"/>
</dbReference>
<keyword evidence="2" id="KW-1185">Reference proteome</keyword>
<dbReference type="OrthoDB" id="2665447at2759"/>
<dbReference type="RefSeq" id="XP_041285676.1">
    <property type="nucleotide sequence ID" value="XM_041434460.1"/>
</dbReference>
<comment type="caution">
    <text evidence="1">The sequence shown here is derived from an EMBL/GenBank/DDBJ whole genome shotgun (WGS) entry which is preliminary data.</text>
</comment>
<dbReference type="GeneID" id="64696719"/>
<accession>A0A9P7ETS0</accession>
<name>A0A9P7ETS0_9AGAM</name>
<proteinExistence type="predicted"/>
<evidence type="ECO:0000313" key="2">
    <source>
        <dbReference type="Proteomes" id="UP000823399"/>
    </source>
</evidence>
<reference evidence="1" key="1">
    <citation type="journal article" date="2020" name="New Phytol.">
        <title>Comparative genomics reveals dynamic genome evolution in host specialist ectomycorrhizal fungi.</title>
        <authorList>
            <person name="Lofgren L.A."/>
            <person name="Nguyen N.H."/>
            <person name="Vilgalys R."/>
            <person name="Ruytinx J."/>
            <person name="Liao H.L."/>
            <person name="Branco S."/>
            <person name="Kuo A."/>
            <person name="LaButti K."/>
            <person name="Lipzen A."/>
            <person name="Andreopoulos W."/>
            <person name="Pangilinan J."/>
            <person name="Riley R."/>
            <person name="Hundley H."/>
            <person name="Na H."/>
            <person name="Barry K."/>
            <person name="Grigoriev I.V."/>
            <person name="Stajich J.E."/>
            <person name="Kennedy P.G."/>
        </authorList>
    </citation>
    <scope>NUCLEOTIDE SEQUENCE</scope>
    <source>
        <strain evidence="1">FC423</strain>
    </source>
</reference>
<dbReference type="AlphaFoldDB" id="A0A9P7ETS0"/>
<evidence type="ECO:0000313" key="1">
    <source>
        <dbReference type="EMBL" id="KAG2088828.1"/>
    </source>
</evidence>
<protein>
    <submittedName>
        <fullName evidence="1">Uncharacterized protein</fullName>
    </submittedName>
</protein>
<gene>
    <name evidence="1" type="ORF">F5147DRAFT_658575</name>
</gene>
<organism evidence="1 2">
    <name type="scientific">Suillus discolor</name>
    <dbReference type="NCBI Taxonomy" id="1912936"/>
    <lineage>
        <taxon>Eukaryota</taxon>
        <taxon>Fungi</taxon>
        <taxon>Dikarya</taxon>
        <taxon>Basidiomycota</taxon>
        <taxon>Agaricomycotina</taxon>
        <taxon>Agaricomycetes</taxon>
        <taxon>Agaricomycetidae</taxon>
        <taxon>Boletales</taxon>
        <taxon>Suillineae</taxon>
        <taxon>Suillaceae</taxon>
        <taxon>Suillus</taxon>
    </lineage>
</organism>
<dbReference type="EMBL" id="JABBWM010000117">
    <property type="protein sequence ID" value="KAG2088828.1"/>
    <property type="molecule type" value="Genomic_DNA"/>
</dbReference>
<sequence>MSALSDMREQSRSTSSYEATAMLLLWTIQDTAITCTQSTIEFLCFWRSFVRLLIGYFAAGTLNIRRNWRALVYWDKAEIVRKRSNLKDSGSSGMVDCEGVSSTLGVGFQMLPLVWDKVLIPSRHYETTLGTCEIWSIRRPKWTSESQGQDTYLQPLRIFDSVMERLTDIWAIPRVHPYAKISLGVLSRTLKMVIGQSDRDHAVYCLVDKLDQVYRFMIRDETLGQISSMHGILGQISQQTLECACFIRDYFQTKCFYNAIQLYSDTLDALTQNFRDQLTRDMAIYVHRTGQLDLSGIMYAANAGLDTMK</sequence>